<dbReference type="AlphaFoldDB" id="A0AA39XJ60"/>
<comment type="caution">
    <text evidence="2">The sequence shown here is derived from an EMBL/GenBank/DDBJ whole genome shotgun (WGS) entry which is preliminary data.</text>
</comment>
<accession>A0AA39XJ60</accession>
<protein>
    <recommendedName>
        <fullName evidence="1">DUF8021 domain-containing protein</fullName>
    </recommendedName>
</protein>
<dbReference type="EMBL" id="JAULSR010000001">
    <property type="protein sequence ID" value="KAK0634242.1"/>
    <property type="molecule type" value="Genomic_DNA"/>
</dbReference>
<dbReference type="InterPro" id="IPR058334">
    <property type="entry name" value="DUF8021"/>
</dbReference>
<evidence type="ECO:0000313" key="2">
    <source>
        <dbReference type="EMBL" id="KAK0634242.1"/>
    </source>
</evidence>
<evidence type="ECO:0000313" key="3">
    <source>
        <dbReference type="Proteomes" id="UP001174934"/>
    </source>
</evidence>
<evidence type="ECO:0000259" key="1">
    <source>
        <dbReference type="Pfam" id="PF26061"/>
    </source>
</evidence>
<feature type="domain" description="DUF8021" evidence="1">
    <location>
        <begin position="146"/>
        <end position="249"/>
    </location>
</feature>
<reference evidence="2" key="1">
    <citation type="submission" date="2023-06" db="EMBL/GenBank/DDBJ databases">
        <title>Genome-scale phylogeny and comparative genomics of the fungal order Sordariales.</title>
        <authorList>
            <consortium name="Lawrence Berkeley National Laboratory"/>
            <person name="Hensen N."/>
            <person name="Bonometti L."/>
            <person name="Westerberg I."/>
            <person name="Brannstrom I.O."/>
            <person name="Guillou S."/>
            <person name="Cros-Aarteil S."/>
            <person name="Calhoun S."/>
            <person name="Haridas S."/>
            <person name="Kuo A."/>
            <person name="Mondo S."/>
            <person name="Pangilinan J."/>
            <person name="Riley R."/>
            <person name="LaButti K."/>
            <person name="Andreopoulos B."/>
            <person name="Lipzen A."/>
            <person name="Chen C."/>
            <person name="Yanf M."/>
            <person name="Daum C."/>
            <person name="Ng V."/>
            <person name="Clum A."/>
            <person name="Steindorff A."/>
            <person name="Ohm R."/>
            <person name="Martin F."/>
            <person name="Silar P."/>
            <person name="Natvig D."/>
            <person name="Lalanne C."/>
            <person name="Gautier V."/>
            <person name="Ament-velasquez S.L."/>
            <person name="Kruys A."/>
            <person name="Hutchinson M.I."/>
            <person name="Powell A.J."/>
            <person name="Barry K."/>
            <person name="Miller A.N."/>
            <person name="Grigoriev I.V."/>
            <person name="Debuchy R."/>
            <person name="Gladieux P."/>
            <person name="Thoren M.H."/>
            <person name="Johannesson H."/>
        </authorList>
    </citation>
    <scope>NUCLEOTIDE SEQUENCE</scope>
    <source>
        <strain evidence="2">SMH3391-2</strain>
    </source>
</reference>
<name>A0AA39XJ60_9PEZI</name>
<keyword evidence="3" id="KW-1185">Reference proteome</keyword>
<organism evidence="2 3">
    <name type="scientific">Bombardia bombarda</name>
    <dbReference type="NCBI Taxonomy" id="252184"/>
    <lineage>
        <taxon>Eukaryota</taxon>
        <taxon>Fungi</taxon>
        <taxon>Dikarya</taxon>
        <taxon>Ascomycota</taxon>
        <taxon>Pezizomycotina</taxon>
        <taxon>Sordariomycetes</taxon>
        <taxon>Sordariomycetidae</taxon>
        <taxon>Sordariales</taxon>
        <taxon>Lasiosphaeriaceae</taxon>
        <taxon>Bombardia</taxon>
    </lineage>
</organism>
<dbReference type="Proteomes" id="UP001174934">
    <property type="component" value="Unassembled WGS sequence"/>
</dbReference>
<gene>
    <name evidence="2" type="ORF">B0T17DRAFT_482298</name>
</gene>
<proteinExistence type="predicted"/>
<sequence>MSALAAPALAFANETCDRPALIEATSRYFAAQSLGQIQYFKTLSTNATYTENGVATDIKTGILSQPLKIDFTRSIHDTTTCSTFTELIITDPKHPYVIGTQLSFVNGTTIVKIETLVSDAGDWLFNAQHTLHYALLENWEPIVLEKQNTRQAIQAAADSYLDLFKKGNGSVAVPWHENCRRLEGGLYTAPGDTCNDGVPSGVDLVNRRYVIDETLGVVDVFLTFGAGGLPDSHEFRIEDGKIRYVHTITVCSEANCGFGDLPSILGEDIGF</sequence>
<dbReference type="Pfam" id="PF26061">
    <property type="entry name" value="DUF8021"/>
    <property type="match status" value="1"/>
</dbReference>